<dbReference type="Proteomes" id="UP000317835">
    <property type="component" value="Chromosome"/>
</dbReference>
<evidence type="ECO:0000313" key="2">
    <source>
        <dbReference type="Proteomes" id="UP000317835"/>
    </source>
</evidence>
<accession>A0A518H803</accession>
<dbReference type="RefSeq" id="WP_145274096.1">
    <property type="nucleotide sequence ID" value="NZ_CP036426.1"/>
</dbReference>
<dbReference type="OrthoDB" id="9787478at2"/>
<gene>
    <name evidence="1" type="ORF">ElP_49040</name>
</gene>
<keyword evidence="2" id="KW-1185">Reference proteome</keyword>
<name>A0A518H803_9BACT</name>
<dbReference type="InterPro" id="IPR011101">
    <property type="entry name" value="DUF5131"/>
</dbReference>
<dbReference type="KEGG" id="tpla:ElP_49040"/>
<proteinExistence type="predicted"/>
<dbReference type="AlphaFoldDB" id="A0A518H803"/>
<dbReference type="Pfam" id="PF07505">
    <property type="entry name" value="DUF5131"/>
    <property type="match status" value="1"/>
</dbReference>
<protein>
    <submittedName>
        <fullName evidence="1">Phage protein Gp37/Gp68</fullName>
    </submittedName>
</protein>
<dbReference type="EMBL" id="CP036426">
    <property type="protein sequence ID" value="QDV36973.1"/>
    <property type="molecule type" value="Genomic_DNA"/>
</dbReference>
<organism evidence="1 2">
    <name type="scientific">Tautonia plasticadhaerens</name>
    <dbReference type="NCBI Taxonomy" id="2527974"/>
    <lineage>
        <taxon>Bacteria</taxon>
        <taxon>Pseudomonadati</taxon>
        <taxon>Planctomycetota</taxon>
        <taxon>Planctomycetia</taxon>
        <taxon>Isosphaerales</taxon>
        <taxon>Isosphaeraceae</taxon>
        <taxon>Tautonia</taxon>
    </lineage>
</organism>
<reference evidence="1 2" key="1">
    <citation type="submission" date="2019-02" db="EMBL/GenBank/DDBJ databases">
        <title>Deep-cultivation of Planctomycetes and their phenomic and genomic characterization uncovers novel biology.</title>
        <authorList>
            <person name="Wiegand S."/>
            <person name="Jogler M."/>
            <person name="Boedeker C."/>
            <person name="Pinto D."/>
            <person name="Vollmers J."/>
            <person name="Rivas-Marin E."/>
            <person name="Kohn T."/>
            <person name="Peeters S.H."/>
            <person name="Heuer A."/>
            <person name="Rast P."/>
            <person name="Oberbeckmann S."/>
            <person name="Bunk B."/>
            <person name="Jeske O."/>
            <person name="Meyerdierks A."/>
            <person name="Storesund J.E."/>
            <person name="Kallscheuer N."/>
            <person name="Luecker S."/>
            <person name="Lage O.M."/>
            <person name="Pohl T."/>
            <person name="Merkel B.J."/>
            <person name="Hornburger P."/>
            <person name="Mueller R.-W."/>
            <person name="Bruemmer F."/>
            <person name="Labrenz M."/>
            <person name="Spormann A.M."/>
            <person name="Op den Camp H."/>
            <person name="Overmann J."/>
            <person name="Amann R."/>
            <person name="Jetten M.S.M."/>
            <person name="Mascher T."/>
            <person name="Medema M.H."/>
            <person name="Devos D.P."/>
            <person name="Kaster A.-K."/>
            <person name="Ovreas L."/>
            <person name="Rohde M."/>
            <person name="Galperin M.Y."/>
            <person name="Jogler C."/>
        </authorList>
    </citation>
    <scope>NUCLEOTIDE SEQUENCE [LARGE SCALE GENOMIC DNA]</scope>
    <source>
        <strain evidence="1 2">ElP</strain>
    </source>
</reference>
<sequence length="286" mass="32082">MSSKTKIQWCDSTVNPTMGCDGCEIWGAQRKTCYAGTLHVRFGGVTPGYAPRFEEVTPFPGRVAEACGWSDLAGKRRADKPWLDGMPRLIFVSDMSDSLSAAVPFDFLRDEIIPNVIGERGRRHRWLWLTKRPDRMAKFSGWLDDQAIEWPENLWAGTSVTSQATTCRIRHLVRVGDERTVRFLSVEPQVEAIDLSAWLPRIDWVIQGGESGRSARPFNIAWAESLIDRCGERGVPYFLKQLGSHVVEGGRRLKFADGHAGDWDEWPAGLRVRRLPASATVRASVG</sequence>
<evidence type="ECO:0000313" key="1">
    <source>
        <dbReference type="EMBL" id="QDV36973.1"/>
    </source>
</evidence>